<reference evidence="1 2" key="1">
    <citation type="submission" date="2018-06" db="EMBL/GenBank/DDBJ databases">
        <title>Freshwater and sediment microbial communities from various areas in North America, analyzing microbe dynamics in response to fracking.</title>
        <authorList>
            <person name="Lamendella R."/>
        </authorList>
    </citation>
    <scope>NUCLEOTIDE SEQUENCE [LARGE SCALE GENOMIC DNA]</scope>
    <source>
        <strain evidence="1 2">99A</strain>
    </source>
</reference>
<sequence>MQKKRLNRFLNETETHLRFYVLYLSYMDSQKEHSDFRDLALFNYQELQHRFIEVLSFNLKINVTALEKGELSVEQERRLDRLLNRLHEESVDNLLTSEFTSWLKNDREKYFFHSMLKAMVIAKVNLVRRPDDTKTIGEILWPQLKDKQYLEGIEKRKQSAKKRAFENISEGIRKANEEAERIFQEREDRREKRKQEEFDNIRLDSTLEAVKLVCRLCPTIDKDSHIIIINYLTYHCISGDIDLITVQELLLRIRSMYIKACAHVSLSWDILKTENDKLIDKTYERLQSQYQIYNLFYPAEDTCTKKKCIVTTLDLLFTTSANFPHRLKLLTDKFSLDKANSEDFQIALNQKQWDMLVELANGDTKPKINRTINKLLKDAYKDRFSNKT</sequence>
<protein>
    <submittedName>
        <fullName evidence="1">Uncharacterized protein</fullName>
    </submittedName>
</protein>
<dbReference type="EMBL" id="QLTR01000016">
    <property type="protein sequence ID" value="RAS62009.1"/>
    <property type="molecule type" value="Genomic_DNA"/>
</dbReference>
<comment type="caution">
    <text evidence="1">The sequence shown here is derived from an EMBL/GenBank/DDBJ whole genome shotgun (WGS) entry which is preliminary data.</text>
</comment>
<dbReference type="Proteomes" id="UP000248729">
    <property type="component" value="Unassembled WGS sequence"/>
</dbReference>
<name>A0A329EI57_VIBDI</name>
<proteinExistence type="predicted"/>
<gene>
    <name evidence="1" type="ORF">DET48_11628</name>
</gene>
<dbReference type="RefSeq" id="WP_013857461.1">
    <property type="nucleotide sequence ID" value="NZ_QLTR01000016.1"/>
</dbReference>
<accession>A0A329EI57</accession>
<organism evidence="1 2">
    <name type="scientific">Vibrio diazotrophicus</name>
    <dbReference type="NCBI Taxonomy" id="685"/>
    <lineage>
        <taxon>Bacteria</taxon>
        <taxon>Pseudomonadati</taxon>
        <taxon>Pseudomonadota</taxon>
        <taxon>Gammaproteobacteria</taxon>
        <taxon>Vibrionales</taxon>
        <taxon>Vibrionaceae</taxon>
        <taxon>Vibrio</taxon>
    </lineage>
</organism>
<evidence type="ECO:0000313" key="2">
    <source>
        <dbReference type="Proteomes" id="UP000248729"/>
    </source>
</evidence>
<dbReference type="AlphaFoldDB" id="A0A329EI57"/>
<evidence type="ECO:0000313" key="1">
    <source>
        <dbReference type="EMBL" id="RAS62009.1"/>
    </source>
</evidence>